<protein>
    <submittedName>
        <fullName evidence="2">Uncharacterized protein</fullName>
    </submittedName>
</protein>
<feature type="compositionally biased region" description="Polar residues" evidence="1">
    <location>
        <begin position="165"/>
        <end position="184"/>
    </location>
</feature>
<gene>
    <name evidence="2" type="ORF">B0I36DRAFT_431057</name>
</gene>
<evidence type="ECO:0000313" key="2">
    <source>
        <dbReference type="EMBL" id="KAH7030796.1"/>
    </source>
</evidence>
<reference evidence="2" key="1">
    <citation type="journal article" date="2021" name="Nat. Commun.">
        <title>Genetic determinants of endophytism in the Arabidopsis root mycobiome.</title>
        <authorList>
            <person name="Mesny F."/>
            <person name="Miyauchi S."/>
            <person name="Thiergart T."/>
            <person name="Pickel B."/>
            <person name="Atanasova L."/>
            <person name="Karlsson M."/>
            <person name="Huettel B."/>
            <person name="Barry K.W."/>
            <person name="Haridas S."/>
            <person name="Chen C."/>
            <person name="Bauer D."/>
            <person name="Andreopoulos W."/>
            <person name="Pangilinan J."/>
            <person name="LaButti K."/>
            <person name="Riley R."/>
            <person name="Lipzen A."/>
            <person name="Clum A."/>
            <person name="Drula E."/>
            <person name="Henrissat B."/>
            <person name="Kohler A."/>
            <person name="Grigoriev I.V."/>
            <person name="Martin F.M."/>
            <person name="Hacquard S."/>
        </authorList>
    </citation>
    <scope>NUCLEOTIDE SEQUENCE</scope>
    <source>
        <strain evidence="2">MPI-CAGE-CH-0230</strain>
    </source>
</reference>
<comment type="caution">
    <text evidence="2">The sequence shown here is derived from an EMBL/GenBank/DDBJ whole genome shotgun (WGS) entry which is preliminary data.</text>
</comment>
<feature type="region of interest" description="Disordered" evidence="1">
    <location>
        <begin position="143"/>
        <end position="184"/>
    </location>
</feature>
<dbReference type="AlphaFoldDB" id="A0A9P9BN18"/>
<feature type="region of interest" description="Disordered" evidence="1">
    <location>
        <begin position="202"/>
        <end position="231"/>
    </location>
</feature>
<dbReference type="EMBL" id="JAGTJQ010000005">
    <property type="protein sequence ID" value="KAH7030796.1"/>
    <property type="molecule type" value="Genomic_DNA"/>
</dbReference>
<accession>A0A9P9BN18</accession>
<proteinExistence type="predicted"/>
<organism evidence="2 3">
    <name type="scientific">Microdochium trichocladiopsis</name>
    <dbReference type="NCBI Taxonomy" id="1682393"/>
    <lineage>
        <taxon>Eukaryota</taxon>
        <taxon>Fungi</taxon>
        <taxon>Dikarya</taxon>
        <taxon>Ascomycota</taxon>
        <taxon>Pezizomycotina</taxon>
        <taxon>Sordariomycetes</taxon>
        <taxon>Xylariomycetidae</taxon>
        <taxon>Xylariales</taxon>
        <taxon>Microdochiaceae</taxon>
        <taxon>Microdochium</taxon>
    </lineage>
</organism>
<keyword evidence="3" id="KW-1185">Reference proteome</keyword>
<dbReference type="GeneID" id="70192115"/>
<evidence type="ECO:0000313" key="3">
    <source>
        <dbReference type="Proteomes" id="UP000756346"/>
    </source>
</evidence>
<dbReference type="Proteomes" id="UP000756346">
    <property type="component" value="Unassembled WGS sequence"/>
</dbReference>
<evidence type="ECO:0000256" key="1">
    <source>
        <dbReference type="SAM" id="MobiDB-lite"/>
    </source>
</evidence>
<sequence>MVWKIAVERVPCAPPRGVFANDVTCARPAGLVSLYVAPFRTYQSVPGVSLFRQRPKPSSCVSCERGRSVLPPPLVVALIEASALRARATTSVEDYNRQLVICAEHASISLGALVGWSGLARPLTAAWGSEGNLSMLAGCAVSQSLPSPTPPSRTSSRPLHPGFRTTKSQKSAKGSPGAQRSLSHGQSLREIGRFYAVPITPHCPDSMHKRSGKAGVPTSPQSTTTTTDDRDTLRHGIMGATAWRAGGKALLQADSRGRVAANRFRIDARVEGASSARVSSAPPWWVPSRGPRQSSPKVSSFVLGSSGSVPAAANVVSARPWPCFLFLVLCSAQSLVRPERPSQGSSETLTVDHTCS</sequence>
<dbReference type="RefSeq" id="XP_046012476.1">
    <property type="nucleotide sequence ID" value="XM_046162569.1"/>
</dbReference>
<name>A0A9P9BN18_9PEZI</name>